<dbReference type="Gene3D" id="1.20.120.330">
    <property type="entry name" value="Nucleotidyltransferases domain 2"/>
    <property type="match status" value="1"/>
</dbReference>
<evidence type="ECO:0000313" key="3">
    <source>
        <dbReference type="EMBL" id="EEG74593.1"/>
    </source>
</evidence>
<dbReference type="HOGENOM" id="CLU_151247_2_0_9"/>
<dbReference type="Pfam" id="PF05168">
    <property type="entry name" value="HEPN"/>
    <property type="match status" value="1"/>
</dbReference>
<gene>
    <name evidence="3" type="ORF">CLOHYLEM_05256</name>
</gene>
<protein>
    <submittedName>
        <fullName evidence="3">HEPN domain protein</fullName>
    </submittedName>
</protein>
<dbReference type="STRING" id="553973.CLOHYLEM_05256"/>
<dbReference type="RefSeq" id="WP_006442592.1">
    <property type="nucleotide sequence ID" value="NZ_CP036524.1"/>
</dbReference>
<dbReference type="EMBL" id="ABYI02000019">
    <property type="protein sequence ID" value="EEG74593.1"/>
    <property type="molecule type" value="Genomic_DNA"/>
</dbReference>
<evidence type="ECO:0000259" key="2">
    <source>
        <dbReference type="PROSITE" id="PS50910"/>
    </source>
</evidence>
<dbReference type="eggNOG" id="COG1895">
    <property type="taxonomic scope" value="Bacteria"/>
</dbReference>
<reference evidence="3" key="2">
    <citation type="submission" date="2013-06" db="EMBL/GenBank/DDBJ databases">
        <title>Draft genome sequence of Clostridium hylemonae (DSM 15053).</title>
        <authorList>
            <person name="Sudarsanam P."/>
            <person name="Ley R."/>
            <person name="Guruge J."/>
            <person name="Turnbaugh P.J."/>
            <person name="Mahowald M."/>
            <person name="Liep D."/>
            <person name="Gordon J."/>
        </authorList>
    </citation>
    <scope>NUCLEOTIDE SEQUENCE</scope>
    <source>
        <strain evidence="3">DSM 15053</strain>
    </source>
</reference>
<evidence type="ECO:0000256" key="1">
    <source>
        <dbReference type="ARBA" id="ARBA00038248"/>
    </source>
</evidence>
<dbReference type="PANTHER" id="PTHR36565">
    <property type="entry name" value="UPF0332 PROTEIN TM_1000"/>
    <property type="match status" value="1"/>
</dbReference>
<proteinExistence type="inferred from homology"/>
<dbReference type="InterPro" id="IPR052226">
    <property type="entry name" value="UPF0332_toxin"/>
</dbReference>
<dbReference type="OrthoDB" id="1684393at2"/>
<name>C0BZL5_9FIRM</name>
<dbReference type="Proteomes" id="UP000004893">
    <property type="component" value="Unassembled WGS sequence"/>
</dbReference>
<comment type="caution">
    <text evidence="3">The sequence shown here is derived from an EMBL/GenBank/DDBJ whole genome shotgun (WGS) entry which is preliminary data.</text>
</comment>
<comment type="similarity">
    <text evidence="1">Belongs to the UPF0332 family.</text>
</comment>
<feature type="domain" description="HEPN" evidence="2">
    <location>
        <begin position="13"/>
        <end position="126"/>
    </location>
</feature>
<evidence type="ECO:0000313" key="4">
    <source>
        <dbReference type="Proteomes" id="UP000004893"/>
    </source>
</evidence>
<dbReference type="SUPFAM" id="SSF81593">
    <property type="entry name" value="Nucleotidyltransferase substrate binding subunit/domain"/>
    <property type="match status" value="1"/>
</dbReference>
<reference evidence="3" key="1">
    <citation type="submission" date="2009-02" db="EMBL/GenBank/DDBJ databases">
        <authorList>
            <person name="Fulton L."/>
            <person name="Clifton S."/>
            <person name="Fulton B."/>
            <person name="Xu J."/>
            <person name="Minx P."/>
            <person name="Pepin K.H."/>
            <person name="Johnson M."/>
            <person name="Bhonagiri V."/>
            <person name="Nash W.E."/>
            <person name="Mardis E.R."/>
            <person name="Wilson R.K."/>
        </authorList>
    </citation>
    <scope>NUCLEOTIDE SEQUENCE [LARGE SCALE GENOMIC DNA]</scope>
    <source>
        <strain evidence="3">DSM 15053</strain>
    </source>
</reference>
<keyword evidence="4" id="KW-1185">Reference proteome</keyword>
<dbReference type="PANTHER" id="PTHR36565:SF1">
    <property type="entry name" value="UPF0332 PROTEIN TM_1000"/>
    <property type="match status" value="1"/>
</dbReference>
<dbReference type="AlphaFoldDB" id="C0BZL5"/>
<accession>C0BZL5</accession>
<sequence length="131" mass="15489">MDDRQKDLSRYRLREAQDSLRVAEHCLREELYKDSINRSYYSAFYAVKAVLALGTVDFKRHKDVIAYFNQHYVAAGIFERELGRKLATLKQLREKSDYDDFYIASREQALIQVETARLILERVTEYLDALV</sequence>
<dbReference type="InterPro" id="IPR007842">
    <property type="entry name" value="HEPN_dom"/>
</dbReference>
<dbReference type="PROSITE" id="PS50910">
    <property type="entry name" value="HEPN"/>
    <property type="match status" value="1"/>
</dbReference>
<organism evidence="3 4">
    <name type="scientific">[Clostridium] hylemonae DSM 15053</name>
    <dbReference type="NCBI Taxonomy" id="553973"/>
    <lineage>
        <taxon>Bacteria</taxon>
        <taxon>Bacillati</taxon>
        <taxon>Bacillota</taxon>
        <taxon>Clostridia</taxon>
        <taxon>Lachnospirales</taxon>
        <taxon>Lachnospiraceae</taxon>
    </lineage>
</organism>